<dbReference type="Proteomes" id="UP000887565">
    <property type="component" value="Unplaced"/>
</dbReference>
<proteinExistence type="predicted"/>
<feature type="transmembrane region" description="Helical" evidence="1">
    <location>
        <begin position="124"/>
        <end position="150"/>
    </location>
</feature>
<organism evidence="2 3">
    <name type="scientific">Romanomermis culicivorax</name>
    <name type="common">Nematode worm</name>
    <dbReference type="NCBI Taxonomy" id="13658"/>
    <lineage>
        <taxon>Eukaryota</taxon>
        <taxon>Metazoa</taxon>
        <taxon>Ecdysozoa</taxon>
        <taxon>Nematoda</taxon>
        <taxon>Enoplea</taxon>
        <taxon>Dorylaimia</taxon>
        <taxon>Mermithida</taxon>
        <taxon>Mermithoidea</taxon>
        <taxon>Mermithidae</taxon>
        <taxon>Romanomermis</taxon>
    </lineage>
</organism>
<dbReference type="AlphaFoldDB" id="A0A915JAV9"/>
<reference evidence="3" key="1">
    <citation type="submission" date="2022-11" db="UniProtKB">
        <authorList>
            <consortium name="WormBaseParasite"/>
        </authorList>
    </citation>
    <scope>IDENTIFICATION</scope>
</reference>
<sequence>MGIICLAGNKFGRKNVILHINEQEPISCLSYYAPLQSLQTESFLIFSFSTRTLAILINLASIVHAKLVHHKKIFTITGSMNGAHTETTQVFIDYVKIVVWLETCFGMPYSILREITLSINLSDFVFIHVLAVSIFTDSMFGMVEPLVILLKNTRIRKHLVSIFKRKNSRAAIF</sequence>
<accession>A0A915JAV9</accession>
<dbReference type="WBParaSite" id="nRc.2.0.1.t22801-RA">
    <property type="protein sequence ID" value="nRc.2.0.1.t22801-RA"/>
    <property type="gene ID" value="nRc.2.0.1.g22801"/>
</dbReference>
<protein>
    <submittedName>
        <fullName evidence="3">7TM GPCR serpentine receptor class x (Srx) domain-containing protein</fullName>
    </submittedName>
</protein>
<evidence type="ECO:0000313" key="3">
    <source>
        <dbReference type="WBParaSite" id="nRc.2.0.1.t22801-RA"/>
    </source>
</evidence>
<keyword evidence="1" id="KW-1133">Transmembrane helix</keyword>
<feature type="transmembrane region" description="Helical" evidence="1">
    <location>
        <begin position="94"/>
        <end position="112"/>
    </location>
</feature>
<evidence type="ECO:0000256" key="1">
    <source>
        <dbReference type="SAM" id="Phobius"/>
    </source>
</evidence>
<name>A0A915JAV9_ROMCU</name>
<keyword evidence="1" id="KW-0812">Transmembrane</keyword>
<evidence type="ECO:0000313" key="2">
    <source>
        <dbReference type="Proteomes" id="UP000887565"/>
    </source>
</evidence>
<keyword evidence="1" id="KW-0472">Membrane</keyword>
<keyword evidence="2" id="KW-1185">Reference proteome</keyword>